<reference evidence="1 3" key="2">
    <citation type="journal article" date="2014" name="BMC Genomics">
        <title>An improved genome release (version Mt4.0) for the model legume Medicago truncatula.</title>
        <authorList>
            <person name="Tang H."/>
            <person name="Krishnakumar V."/>
            <person name="Bidwell S."/>
            <person name="Rosen B."/>
            <person name="Chan A."/>
            <person name="Zhou S."/>
            <person name="Gentzbittel L."/>
            <person name="Childs K.L."/>
            <person name="Yandell M."/>
            <person name="Gundlach H."/>
            <person name="Mayer K.F."/>
            <person name="Schwartz D.C."/>
            <person name="Town C.D."/>
        </authorList>
    </citation>
    <scope>GENOME REANNOTATION</scope>
    <source>
        <strain evidence="1">A17</strain>
        <strain evidence="2 3">cv. Jemalong A17</strain>
    </source>
</reference>
<sequence>MASMSSKKRICFEKFLFSDLHSCGSGILPSPSELKLKFKTTLDGSFILQVDEFVNIFTPPEEQQGIPPPGIDRMLFLTMTDGVHTVNGMESSKQPLEAIQVCACAPLGLKRIYNVS</sequence>
<reference evidence="2" key="3">
    <citation type="submission" date="2015-04" db="UniProtKB">
        <authorList>
            <consortium name="EnsemblPlants"/>
        </authorList>
    </citation>
    <scope>IDENTIFICATION</scope>
    <source>
        <strain evidence="2">cv. Jemalong A17</strain>
    </source>
</reference>
<proteinExistence type="predicted"/>
<accession>A0A072VM23</accession>
<dbReference type="EnsemblPlants" id="KEH42463">
    <property type="protein sequence ID" value="KEH42463"/>
    <property type="gene ID" value="MTR_1g069480"/>
</dbReference>
<evidence type="ECO:0000313" key="1">
    <source>
        <dbReference type="EMBL" id="KEH42463.1"/>
    </source>
</evidence>
<dbReference type="PANTHER" id="PTHR14790:SF15">
    <property type="entry name" value="RECQ-MEDIATED GENOME INSTABILITY PROTEIN 1"/>
    <property type="match status" value="1"/>
</dbReference>
<dbReference type="Proteomes" id="UP000002051">
    <property type="component" value="Unassembled WGS sequence"/>
</dbReference>
<dbReference type="EMBL" id="CM001217">
    <property type="protein sequence ID" value="KEH42463.1"/>
    <property type="molecule type" value="Genomic_DNA"/>
</dbReference>
<dbReference type="HOGENOM" id="CLU_2100463_0_0_1"/>
<evidence type="ECO:0000313" key="2">
    <source>
        <dbReference type="EnsemblPlants" id="KEH42463"/>
    </source>
</evidence>
<dbReference type="InterPro" id="IPR042470">
    <property type="entry name" value="RMI1_N_C_sf"/>
</dbReference>
<keyword evidence="3" id="KW-1185">Reference proteome</keyword>
<gene>
    <name evidence="1" type="ordered locus">MTR_1g069480</name>
</gene>
<dbReference type="PANTHER" id="PTHR14790">
    <property type="entry name" value="RECQ-MEDIATED GENOME INSTABILITY PROTEIN 1 RMI1"/>
    <property type="match status" value="1"/>
</dbReference>
<protein>
    <submittedName>
        <fullName evidence="1">DUF1767 domain protein</fullName>
    </submittedName>
</protein>
<name>A0A072VM23_MEDTR</name>
<dbReference type="Gene3D" id="2.40.50.770">
    <property type="entry name" value="RecQ-mediated genome instability protein Rmi1, C-terminal domain"/>
    <property type="match status" value="1"/>
</dbReference>
<dbReference type="AlphaFoldDB" id="A0A072VM23"/>
<organism evidence="1 3">
    <name type="scientific">Medicago truncatula</name>
    <name type="common">Barrel medic</name>
    <name type="synonym">Medicago tribuloides</name>
    <dbReference type="NCBI Taxonomy" id="3880"/>
    <lineage>
        <taxon>Eukaryota</taxon>
        <taxon>Viridiplantae</taxon>
        <taxon>Streptophyta</taxon>
        <taxon>Embryophyta</taxon>
        <taxon>Tracheophyta</taxon>
        <taxon>Spermatophyta</taxon>
        <taxon>Magnoliopsida</taxon>
        <taxon>eudicotyledons</taxon>
        <taxon>Gunneridae</taxon>
        <taxon>Pentapetalae</taxon>
        <taxon>rosids</taxon>
        <taxon>fabids</taxon>
        <taxon>Fabales</taxon>
        <taxon>Fabaceae</taxon>
        <taxon>Papilionoideae</taxon>
        <taxon>50 kb inversion clade</taxon>
        <taxon>NPAAA clade</taxon>
        <taxon>Hologalegina</taxon>
        <taxon>IRL clade</taxon>
        <taxon>Trifolieae</taxon>
        <taxon>Medicago</taxon>
    </lineage>
</organism>
<dbReference type="STRING" id="3880.A0A072VM23"/>
<reference evidence="1 3" key="1">
    <citation type="journal article" date="2011" name="Nature">
        <title>The Medicago genome provides insight into the evolution of rhizobial symbioses.</title>
        <authorList>
            <person name="Young N.D."/>
            <person name="Debelle F."/>
            <person name="Oldroyd G.E."/>
            <person name="Geurts R."/>
            <person name="Cannon S.B."/>
            <person name="Udvardi M.K."/>
            <person name="Benedito V.A."/>
            <person name="Mayer K.F."/>
            <person name="Gouzy J."/>
            <person name="Schoof H."/>
            <person name="Van de Peer Y."/>
            <person name="Proost S."/>
            <person name="Cook D.R."/>
            <person name="Meyers B.C."/>
            <person name="Spannagl M."/>
            <person name="Cheung F."/>
            <person name="De Mita S."/>
            <person name="Krishnakumar V."/>
            <person name="Gundlach H."/>
            <person name="Zhou S."/>
            <person name="Mudge J."/>
            <person name="Bharti A.K."/>
            <person name="Murray J.D."/>
            <person name="Naoumkina M.A."/>
            <person name="Rosen B."/>
            <person name="Silverstein K.A."/>
            <person name="Tang H."/>
            <person name="Rombauts S."/>
            <person name="Zhao P.X."/>
            <person name="Zhou P."/>
            <person name="Barbe V."/>
            <person name="Bardou P."/>
            <person name="Bechner M."/>
            <person name="Bellec A."/>
            <person name="Berger A."/>
            <person name="Berges H."/>
            <person name="Bidwell S."/>
            <person name="Bisseling T."/>
            <person name="Choisne N."/>
            <person name="Couloux A."/>
            <person name="Denny R."/>
            <person name="Deshpande S."/>
            <person name="Dai X."/>
            <person name="Doyle J.J."/>
            <person name="Dudez A.M."/>
            <person name="Farmer A.D."/>
            <person name="Fouteau S."/>
            <person name="Franken C."/>
            <person name="Gibelin C."/>
            <person name="Gish J."/>
            <person name="Goldstein S."/>
            <person name="Gonzalez A.J."/>
            <person name="Green P.J."/>
            <person name="Hallab A."/>
            <person name="Hartog M."/>
            <person name="Hua A."/>
            <person name="Humphray S.J."/>
            <person name="Jeong D.H."/>
            <person name="Jing Y."/>
            <person name="Jocker A."/>
            <person name="Kenton S.M."/>
            <person name="Kim D.J."/>
            <person name="Klee K."/>
            <person name="Lai H."/>
            <person name="Lang C."/>
            <person name="Lin S."/>
            <person name="Macmil S.L."/>
            <person name="Magdelenat G."/>
            <person name="Matthews L."/>
            <person name="McCorrison J."/>
            <person name="Monaghan E.L."/>
            <person name="Mun J.H."/>
            <person name="Najar F.Z."/>
            <person name="Nicholson C."/>
            <person name="Noirot C."/>
            <person name="O'Bleness M."/>
            <person name="Paule C.R."/>
            <person name="Poulain J."/>
            <person name="Prion F."/>
            <person name="Qin B."/>
            <person name="Qu C."/>
            <person name="Retzel E.F."/>
            <person name="Riddle C."/>
            <person name="Sallet E."/>
            <person name="Samain S."/>
            <person name="Samson N."/>
            <person name="Sanders I."/>
            <person name="Saurat O."/>
            <person name="Scarpelli C."/>
            <person name="Schiex T."/>
            <person name="Segurens B."/>
            <person name="Severin A.J."/>
            <person name="Sherrier D.J."/>
            <person name="Shi R."/>
            <person name="Sims S."/>
            <person name="Singer S.R."/>
            <person name="Sinharoy S."/>
            <person name="Sterck L."/>
            <person name="Viollet A."/>
            <person name="Wang B.B."/>
            <person name="Wang K."/>
            <person name="Wang M."/>
            <person name="Wang X."/>
            <person name="Warfsmann J."/>
            <person name="Weissenbach J."/>
            <person name="White D.D."/>
            <person name="White J.D."/>
            <person name="Wiley G.B."/>
            <person name="Wincker P."/>
            <person name="Xing Y."/>
            <person name="Yang L."/>
            <person name="Yao Z."/>
            <person name="Ying F."/>
            <person name="Zhai J."/>
            <person name="Zhou L."/>
            <person name="Zuber A."/>
            <person name="Denarie J."/>
            <person name="Dixon R.A."/>
            <person name="May G.D."/>
            <person name="Schwartz D.C."/>
            <person name="Rogers J."/>
            <person name="Quetier F."/>
            <person name="Town C.D."/>
            <person name="Roe B.A."/>
        </authorList>
    </citation>
    <scope>NUCLEOTIDE SEQUENCE [LARGE SCALE GENOMIC DNA]</scope>
    <source>
        <strain evidence="1">A17</strain>
        <strain evidence="2 3">cv. Jemalong A17</strain>
    </source>
</reference>
<evidence type="ECO:0000313" key="3">
    <source>
        <dbReference type="Proteomes" id="UP000002051"/>
    </source>
</evidence>